<keyword evidence="3" id="KW-1185">Reference proteome</keyword>
<name>A0A8S3Y769_PARAO</name>
<proteinExistence type="predicted"/>
<dbReference type="OrthoDB" id="7467490at2759"/>
<feature type="signal peptide" evidence="1">
    <location>
        <begin position="1"/>
        <end position="19"/>
    </location>
</feature>
<accession>A0A8S3Y769</accession>
<organism evidence="2 3">
    <name type="scientific">Parnassius apollo</name>
    <name type="common">Apollo butterfly</name>
    <name type="synonym">Papilio apollo</name>
    <dbReference type="NCBI Taxonomy" id="110799"/>
    <lineage>
        <taxon>Eukaryota</taxon>
        <taxon>Metazoa</taxon>
        <taxon>Ecdysozoa</taxon>
        <taxon>Arthropoda</taxon>
        <taxon>Hexapoda</taxon>
        <taxon>Insecta</taxon>
        <taxon>Pterygota</taxon>
        <taxon>Neoptera</taxon>
        <taxon>Endopterygota</taxon>
        <taxon>Lepidoptera</taxon>
        <taxon>Glossata</taxon>
        <taxon>Ditrysia</taxon>
        <taxon>Papilionoidea</taxon>
        <taxon>Papilionidae</taxon>
        <taxon>Parnassiinae</taxon>
        <taxon>Parnassini</taxon>
        <taxon>Parnassius</taxon>
        <taxon>Parnassius</taxon>
    </lineage>
</organism>
<evidence type="ECO:0000313" key="3">
    <source>
        <dbReference type="Proteomes" id="UP000691718"/>
    </source>
</evidence>
<comment type="caution">
    <text evidence="2">The sequence shown here is derived from an EMBL/GenBank/DDBJ whole genome shotgun (WGS) entry which is preliminary data.</text>
</comment>
<feature type="chain" id="PRO_5035765673" evidence="1">
    <location>
        <begin position="20"/>
        <end position="112"/>
    </location>
</feature>
<evidence type="ECO:0000313" key="2">
    <source>
        <dbReference type="EMBL" id="CAG5049136.1"/>
    </source>
</evidence>
<evidence type="ECO:0000256" key="1">
    <source>
        <dbReference type="SAM" id="SignalP"/>
    </source>
</evidence>
<protein>
    <submittedName>
        <fullName evidence="2">(apollo) hypothetical protein</fullName>
    </submittedName>
</protein>
<keyword evidence="1" id="KW-0732">Signal</keyword>
<dbReference type="AlphaFoldDB" id="A0A8S3Y769"/>
<dbReference type="EMBL" id="CAJQZP010001468">
    <property type="protein sequence ID" value="CAG5049136.1"/>
    <property type="molecule type" value="Genomic_DNA"/>
</dbReference>
<sequence length="112" mass="12109">MNSTRTMVLLLALAAYTYAAPATHSTEETEKTSLTDAVPLVEYIETVDVIPGLAYVHPPTAAATEETSHKVARRSAFVEYPSNDLILSNFDESKNAESGVVGRIKVLPTWVG</sequence>
<dbReference type="Proteomes" id="UP000691718">
    <property type="component" value="Unassembled WGS sequence"/>
</dbReference>
<gene>
    <name evidence="2" type="ORF">PAPOLLO_LOCUS24406</name>
</gene>
<reference evidence="2" key="1">
    <citation type="submission" date="2021-04" db="EMBL/GenBank/DDBJ databases">
        <authorList>
            <person name="Tunstrom K."/>
        </authorList>
    </citation>
    <scope>NUCLEOTIDE SEQUENCE</scope>
</reference>